<protein>
    <submittedName>
        <fullName evidence="2">DNA binding domain-containing protein</fullName>
    </submittedName>
    <submittedName>
        <fullName evidence="3">Transcriptional regulator</fullName>
    </submittedName>
</protein>
<dbReference type="Pfam" id="PF04326">
    <property type="entry name" value="SLFN_AlbA_2"/>
    <property type="match status" value="1"/>
</dbReference>
<comment type="caution">
    <text evidence="3">The sequence shown here is derived from an EMBL/GenBank/DDBJ whole genome shotgun (WGS) entry which is preliminary data.</text>
</comment>
<dbReference type="Proteomes" id="UP000429811">
    <property type="component" value="Unassembled WGS sequence"/>
</dbReference>
<dbReference type="Gene3D" id="3.30.950.30">
    <property type="entry name" value="Schlafen, AAA domain"/>
    <property type="match status" value="1"/>
</dbReference>
<dbReference type="PANTHER" id="PTHR30595">
    <property type="entry name" value="GLPR-RELATED TRANSCRIPTIONAL REPRESSOR"/>
    <property type="match status" value="1"/>
</dbReference>
<dbReference type="Proteomes" id="UP001211173">
    <property type="component" value="Unassembled WGS sequence"/>
</dbReference>
<accession>A0A6I2RG58</accession>
<organism evidence="3 4">
    <name type="scientific">Flavonifractor plautii</name>
    <name type="common">Fusobacterium plautii</name>
    <dbReference type="NCBI Taxonomy" id="292800"/>
    <lineage>
        <taxon>Bacteria</taxon>
        <taxon>Bacillati</taxon>
        <taxon>Bacillota</taxon>
        <taxon>Clostridia</taxon>
        <taxon>Eubacteriales</taxon>
        <taxon>Oscillospiraceae</taxon>
        <taxon>Flavonifractor</taxon>
    </lineage>
</organism>
<evidence type="ECO:0000313" key="2">
    <source>
        <dbReference type="EMBL" id="MDB7932232.1"/>
    </source>
</evidence>
<dbReference type="EMBL" id="JAQLWV010000004">
    <property type="protein sequence ID" value="MDB7932232.1"/>
    <property type="molecule type" value="Genomic_DNA"/>
</dbReference>
<dbReference type="EMBL" id="WKPO01000008">
    <property type="protein sequence ID" value="MSB48570.1"/>
    <property type="molecule type" value="Genomic_DNA"/>
</dbReference>
<dbReference type="InterPro" id="IPR038461">
    <property type="entry name" value="Schlafen_AlbA_2_dom_sf"/>
</dbReference>
<sequence>MQETERIEFKERLTDDIYKEIIAFANTDGGTIYVGINDHGEPVGLEDVDDVYTRITNGVRDAILPDVTIFVKYTLEDGEIIKMEIGEGSYKPYYLKVKGLKPSGVYVRQGTSAVPASPEQIRLMIKNADGDVFEDLRSLEQELTFQAAAKAFARHGLDLRPEKYDALGIRSRSLGLYTNLGLLLSDQCTHTIKAAVFSDAANTIFRDRREFSGSLLAQLDDAYDYLQLCNQTRSEIVGLERVDYWDYPPEAIREALLNAIIHRDYGFSGSTLININEDEMEFISLGGLLAGLTVADIQNGISQLRNRKLAEVFLRLRYIEAYGTGIRRIFAAYRDCPVQPSISVAPNSFRIVLPNLNHARQTDAPGSDMPKAVTPQMKTVLEYLSAHGEISDQELQELLGIKRTRAYTLAKEMETAGLIEISGRGAKRRLTLHPRGTPHHLEK</sequence>
<dbReference type="InterPro" id="IPR038475">
    <property type="entry name" value="RecG_C_sf"/>
</dbReference>
<proteinExistence type="predicted"/>
<reference evidence="2" key="2">
    <citation type="submission" date="2023-01" db="EMBL/GenBank/DDBJ databases">
        <title>Human gut microbiome strain richness.</title>
        <authorList>
            <person name="Chen-Liaw A."/>
        </authorList>
    </citation>
    <scope>NUCLEOTIDE SEQUENCE</scope>
    <source>
        <strain evidence="2">1001287st1_F4_1001285I_161205</strain>
    </source>
</reference>
<dbReference type="Gene3D" id="1.10.10.10">
    <property type="entry name" value="Winged helix-like DNA-binding domain superfamily/Winged helix DNA-binding domain"/>
    <property type="match status" value="1"/>
</dbReference>
<dbReference type="RefSeq" id="WP_154250346.1">
    <property type="nucleotide sequence ID" value="NZ_CP095094.1"/>
</dbReference>
<dbReference type="InterPro" id="IPR007421">
    <property type="entry name" value="Schlafen_AlbA_2_dom"/>
</dbReference>
<dbReference type="Gene3D" id="3.30.565.60">
    <property type="match status" value="1"/>
</dbReference>
<evidence type="ECO:0000313" key="3">
    <source>
        <dbReference type="EMBL" id="MSB48570.1"/>
    </source>
</evidence>
<dbReference type="InterPro" id="IPR036388">
    <property type="entry name" value="WH-like_DNA-bd_sf"/>
</dbReference>
<dbReference type="InterPro" id="IPR036390">
    <property type="entry name" value="WH_DNA-bd_sf"/>
</dbReference>
<dbReference type="AlphaFoldDB" id="A0A6I2RG58"/>
<dbReference type="PANTHER" id="PTHR30595:SF6">
    <property type="entry name" value="SCHLAFEN ALBA-2 DOMAIN-CONTAINING PROTEIN"/>
    <property type="match status" value="1"/>
</dbReference>
<gene>
    <name evidence="3" type="ORF">GKE90_07625</name>
    <name evidence="2" type="ORF">PNE06_04010</name>
</gene>
<feature type="domain" description="Schlafen AlbA-2" evidence="1">
    <location>
        <begin position="3"/>
        <end position="116"/>
    </location>
</feature>
<evidence type="ECO:0000313" key="4">
    <source>
        <dbReference type="Proteomes" id="UP000429811"/>
    </source>
</evidence>
<dbReference type="SUPFAM" id="SSF46785">
    <property type="entry name" value="Winged helix' DNA-binding domain"/>
    <property type="match status" value="1"/>
</dbReference>
<evidence type="ECO:0000259" key="1">
    <source>
        <dbReference type="Pfam" id="PF04326"/>
    </source>
</evidence>
<reference evidence="3 4" key="1">
    <citation type="journal article" date="2019" name="Nat. Med.">
        <title>A library of human gut bacterial isolates paired with longitudinal multiomics data enables mechanistic microbiome research.</title>
        <authorList>
            <person name="Poyet M."/>
            <person name="Groussin M."/>
            <person name="Gibbons S.M."/>
            <person name="Avila-Pacheco J."/>
            <person name="Jiang X."/>
            <person name="Kearney S.M."/>
            <person name="Perrotta A.R."/>
            <person name="Berdy B."/>
            <person name="Zhao S."/>
            <person name="Lieberman T.D."/>
            <person name="Swanson P.K."/>
            <person name="Smith M."/>
            <person name="Roesemann S."/>
            <person name="Alexander J.E."/>
            <person name="Rich S.A."/>
            <person name="Livny J."/>
            <person name="Vlamakis H."/>
            <person name="Clish C."/>
            <person name="Bullock K."/>
            <person name="Deik A."/>
            <person name="Scott J."/>
            <person name="Pierce K.A."/>
            <person name="Xavier R.J."/>
            <person name="Alm E.J."/>
        </authorList>
    </citation>
    <scope>NUCLEOTIDE SEQUENCE [LARGE SCALE GENOMIC DNA]</scope>
    <source>
        <strain evidence="3 4">BIOML-A5</strain>
    </source>
</reference>
<name>A0A6I2RG58_FLAPL</name>
<dbReference type="Pfam" id="PF13749">
    <property type="entry name" value="HATPase_c_4"/>
    <property type="match status" value="1"/>
</dbReference>